<gene>
    <name evidence="2" type="ORF">AA12717_0596</name>
</gene>
<evidence type="ECO:0000313" key="3">
    <source>
        <dbReference type="Proteomes" id="UP001060895"/>
    </source>
</evidence>
<comment type="caution">
    <text evidence="2">The sequence shown here is derived from an EMBL/GenBank/DDBJ whole genome shotgun (WGS) entry which is preliminary data.</text>
</comment>
<dbReference type="PANTHER" id="PTHR30007:SF0">
    <property type="entry name" value="TRANSPOSASE"/>
    <property type="match status" value="1"/>
</dbReference>
<proteinExistence type="predicted"/>
<dbReference type="Pfam" id="PF01609">
    <property type="entry name" value="DDE_Tnp_1"/>
    <property type="match status" value="1"/>
</dbReference>
<evidence type="ECO:0000259" key="1">
    <source>
        <dbReference type="Pfam" id="PF01609"/>
    </source>
</evidence>
<reference evidence="2" key="1">
    <citation type="submission" date="2013-04" db="EMBL/GenBank/DDBJ databases">
        <title>The genome sequencing project of 58 acetic acid bacteria.</title>
        <authorList>
            <person name="Okamoto-Kainuma A."/>
            <person name="Ishikawa M."/>
            <person name="Umino S."/>
            <person name="Koizumi Y."/>
            <person name="Shiwa Y."/>
            <person name="Yoshikawa H."/>
            <person name="Matsutani M."/>
            <person name="Matsushita K."/>
        </authorList>
    </citation>
    <scope>NUCLEOTIDE SEQUENCE</scope>
    <source>
        <strain evidence="2">DSM 12717</strain>
    </source>
</reference>
<dbReference type="InterPro" id="IPR002559">
    <property type="entry name" value="Transposase_11"/>
</dbReference>
<accession>A0ABQ0P3M2</accession>
<keyword evidence="3" id="KW-1185">Reference proteome</keyword>
<dbReference type="Pfam" id="PF11843">
    <property type="entry name" value="DUF3363"/>
    <property type="match status" value="1"/>
</dbReference>
<dbReference type="PANTHER" id="PTHR30007">
    <property type="entry name" value="PHP DOMAIN PROTEIN"/>
    <property type="match status" value="1"/>
</dbReference>
<dbReference type="Proteomes" id="UP001060895">
    <property type="component" value="Unassembled WGS sequence"/>
</dbReference>
<name>A0ABQ0P3M2_9PROT</name>
<protein>
    <recommendedName>
        <fullName evidence="1">Transposase IS4-like domain-containing protein</fullName>
    </recommendedName>
</protein>
<dbReference type="EMBL" id="BAQP01000018">
    <property type="protein sequence ID" value="GBQ20513.1"/>
    <property type="molecule type" value="Genomic_DNA"/>
</dbReference>
<evidence type="ECO:0000313" key="2">
    <source>
        <dbReference type="EMBL" id="GBQ20513.1"/>
    </source>
</evidence>
<dbReference type="InterPro" id="IPR021795">
    <property type="entry name" value="DUF3363"/>
</dbReference>
<feature type="domain" description="Transposase IS4-like" evidence="1">
    <location>
        <begin position="136"/>
        <end position="226"/>
    </location>
</feature>
<sequence>MRIGAEKYETVSIIVLSSGAREPACAWPVRRRLARRQKALIDRGDASLTPEGMVRYRKNLLATLEGREVERVGQAMAEKRGKLWRPLDRFETIQGTMKGPVDLASGCFAVMESGHEFSLVPWRPEIGRQRQKEMAIRRRFPRLRHIFADGGYAGDKLRSALADMGQWTVEIIRRSDTAKGFELLPRRWVVERTVAWLGRCRRLAKDWEKSIASSTAWTLIASIRMLTRRTARHCQD</sequence>
<organism evidence="2 3">
    <name type="scientific">Gluconacetobacter sacchari DSM 12717</name>
    <dbReference type="NCBI Taxonomy" id="1307940"/>
    <lineage>
        <taxon>Bacteria</taxon>
        <taxon>Pseudomonadati</taxon>
        <taxon>Pseudomonadota</taxon>
        <taxon>Alphaproteobacteria</taxon>
        <taxon>Acetobacterales</taxon>
        <taxon>Acetobacteraceae</taxon>
        <taxon>Gluconacetobacter</taxon>
    </lineage>
</organism>